<dbReference type="RefSeq" id="XP_025463348.1">
    <property type="nucleotide sequence ID" value="XM_025606355.1"/>
</dbReference>
<protein>
    <submittedName>
        <fullName evidence="2">Uncharacterized protein</fullName>
    </submittedName>
</protein>
<proteinExistence type="predicted"/>
<feature type="transmembrane region" description="Helical" evidence="1">
    <location>
        <begin position="116"/>
        <end position="136"/>
    </location>
</feature>
<organism evidence="2 3">
    <name type="scientific">Aspergillus sclerotioniger CBS 115572</name>
    <dbReference type="NCBI Taxonomy" id="1450535"/>
    <lineage>
        <taxon>Eukaryota</taxon>
        <taxon>Fungi</taxon>
        <taxon>Dikarya</taxon>
        <taxon>Ascomycota</taxon>
        <taxon>Pezizomycotina</taxon>
        <taxon>Eurotiomycetes</taxon>
        <taxon>Eurotiomycetidae</taxon>
        <taxon>Eurotiales</taxon>
        <taxon>Aspergillaceae</taxon>
        <taxon>Aspergillus</taxon>
        <taxon>Aspergillus subgen. Circumdati</taxon>
    </lineage>
</organism>
<dbReference type="GeneID" id="37108498"/>
<name>A0A317VFC6_9EURO</name>
<sequence length="186" mass="20588">MARGPPDTKFSREIRRNAKIPDQGRRASIQIGSCLDDFLLGFFSDCTGNSLLPNQTRLLWVHAFSPPLPFPLLQFFHSIFLSFLLFFFFLVRPRLRPAPPSSPPGSARRGTADHQTIALIFLSLVLPLLACPFSSFDPPPVPLLSGQGFLEATIYILPIVTSPPSLLSLRPRPVTLLRCVGAHSIQ</sequence>
<comment type="caution">
    <text evidence="2">The sequence shown here is derived from an EMBL/GenBank/DDBJ whole genome shotgun (WGS) entry which is preliminary data.</text>
</comment>
<keyword evidence="1" id="KW-1133">Transmembrane helix</keyword>
<dbReference type="Proteomes" id="UP000246702">
    <property type="component" value="Unassembled WGS sequence"/>
</dbReference>
<evidence type="ECO:0000313" key="2">
    <source>
        <dbReference type="EMBL" id="PWY73083.1"/>
    </source>
</evidence>
<keyword evidence="1" id="KW-0472">Membrane</keyword>
<keyword evidence="3" id="KW-1185">Reference proteome</keyword>
<feature type="transmembrane region" description="Helical" evidence="1">
    <location>
        <begin position="75"/>
        <end position="95"/>
    </location>
</feature>
<dbReference type="AlphaFoldDB" id="A0A317VFC6"/>
<dbReference type="EMBL" id="MSFK01000032">
    <property type="protein sequence ID" value="PWY73083.1"/>
    <property type="molecule type" value="Genomic_DNA"/>
</dbReference>
<reference evidence="2 3" key="1">
    <citation type="submission" date="2016-12" db="EMBL/GenBank/DDBJ databases">
        <title>The genomes of Aspergillus section Nigri reveals drivers in fungal speciation.</title>
        <authorList>
            <consortium name="DOE Joint Genome Institute"/>
            <person name="Vesth T.C."/>
            <person name="Nybo J."/>
            <person name="Theobald S."/>
            <person name="Brandl J."/>
            <person name="Frisvad J.C."/>
            <person name="Nielsen K.F."/>
            <person name="Lyhne E.K."/>
            <person name="Kogle M.E."/>
            <person name="Kuo A."/>
            <person name="Riley R."/>
            <person name="Clum A."/>
            <person name="Nolan M."/>
            <person name="Lipzen A."/>
            <person name="Salamov A."/>
            <person name="Henrissat B."/>
            <person name="Wiebenga A."/>
            <person name="De Vries R.P."/>
            <person name="Grigoriev I.V."/>
            <person name="Mortensen U.H."/>
            <person name="Andersen M.R."/>
            <person name="Baker S.E."/>
        </authorList>
    </citation>
    <scope>NUCLEOTIDE SEQUENCE [LARGE SCALE GENOMIC DNA]</scope>
    <source>
        <strain evidence="2 3">CBS 115572</strain>
    </source>
</reference>
<evidence type="ECO:0000313" key="3">
    <source>
        <dbReference type="Proteomes" id="UP000246702"/>
    </source>
</evidence>
<gene>
    <name evidence="2" type="ORF">BO94DRAFT_239237</name>
</gene>
<accession>A0A317VFC6</accession>
<keyword evidence="1" id="KW-0812">Transmembrane</keyword>
<evidence type="ECO:0000256" key="1">
    <source>
        <dbReference type="SAM" id="Phobius"/>
    </source>
</evidence>